<sequence>PGNIFIAQRPLSSHMEEGEPQSDAGSVLESRDIYKIGDLGHVTQVNSRHVEEGDSRFLALEVLQQDYLASPQADVFALALSAVVAAGGGPLPRNEADWIRIRQGWLPEGAAVASLSLELRTLLTAMVRPQAGERPSTGELCCHPTLCGTAVCSVRSLRRALSCERLKNAHLRR</sequence>
<proteinExistence type="predicted"/>
<organism evidence="7">
    <name type="scientific">Petromyzon marinus</name>
    <name type="common">Sea lamprey</name>
    <dbReference type="NCBI Taxonomy" id="7757"/>
    <lineage>
        <taxon>Eukaryota</taxon>
        <taxon>Metazoa</taxon>
        <taxon>Chordata</taxon>
        <taxon>Craniata</taxon>
        <taxon>Vertebrata</taxon>
        <taxon>Cyclostomata</taxon>
        <taxon>Hyperoartia</taxon>
        <taxon>Petromyzontiformes</taxon>
        <taxon>Petromyzontidae</taxon>
        <taxon>Petromyzon</taxon>
    </lineage>
</organism>
<dbReference type="Ensembl" id="ENSPMAT00000003207.1">
    <property type="protein sequence ID" value="ENSPMAP00000003192.1"/>
    <property type="gene ID" value="ENSPMAG00000002927.1"/>
</dbReference>
<evidence type="ECO:0000256" key="4">
    <source>
        <dbReference type="ARBA" id="ARBA00022840"/>
    </source>
</evidence>
<feature type="domain" description="Protein kinase" evidence="6">
    <location>
        <begin position="1"/>
        <end position="146"/>
    </location>
</feature>
<evidence type="ECO:0000313" key="7">
    <source>
        <dbReference type="Ensembl" id="ENSPMAP00000003192.1"/>
    </source>
</evidence>
<dbReference type="STRING" id="7757.ENSPMAP00000003192"/>
<dbReference type="GO" id="GO:0004713">
    <property type="term" value="F:protein tyrosine kinase activity"/>
    <property type="evidence" value="ECO:0007669"/>
    <property type="project" value="TreeGrafter"/>
</dbReference>
<dbReference type="AlphaFoldDB" id="S4RDB0"/>
<dbReference type="GeneTree" id="ENSGT00940000158803"/>
<dbReference type="GO" id="GO:0005634">
    <property type="term" value="C:nucleus"/>
    <property type="evidence" value="ECO:0007669"/>
    <property type="project" value="TreeGrafter"/>
</dbReference>
<dbReference type="InterPro" id="IPR000719">
    <property type="entry name" value="Prot_kinase_dom"/>
</dbReference>
<protein>
    <recommendedName>
        <fullName evidence="6">Protein kinase domain-containing protein</fullName>
    </recommendedName>
</protein>
<dbReference type="Gene3D" id="1.10.510.10">
    <property type="entry name" value="Transferase(Phosphotransferase) domain 1"/>
    <property type="match status" value="1"/>
</dbReference>
<dbReference type="GO" id="GO:0005524">
    <property type="term" value="F:ATP binding"/>
    <property type="evidence" value="ECO:0007669"/>
    <property type="project" value="UniProtKB-KW"/>
</dbReference>
<keyword evidence="3" id="KW-0418">Kinase</keyword>
<dbReference type="InterPro" id="IPR050339">
    <property type="entry name" value="CC_SR_Kinase"/>
</dbReference>
<accession>S4RDB0</accession>
<dbReference type="SUPFAM" id="SSF56112">
    <property type="entry name" value="Protein kinase-like (PK-like)"/>
    <property type="match status" value="1"/>
</dbReference>
<evidence type="ECO:0000256" key="3">
    <source>
        <dbReference type="ARBA" id="ARBA00022777"/>
    </source>
</evidence>
<feature type="region of interest" description="Disordered" evidence="5">
    <location>
        <begin position="1"/>
        <end position="26"/>
    </location>
</feature>
<dbReference type="PROSITE" id="PS50011">
    <property type="entry name" value="PROTEIN_KINASE_DOM"/>
    <property type="match status" value="1"/>
</dbReference>
<dbReference type="PANTHER" id="PTHR11042:SF185">
    <property type="entry name" value="WEE1-LIKE PROTEIN KINASE"/>
    <property type="match status" value="1"/>
</dbReference>
<dbReference type="HOGENOM" id="CLU_1551197_0_0_1"/>
<evidence type="ECO:0000259" key="6">
    <source>
        <dbReference type="PROSITE" id="PS50011"/>
    </source>
</evidence>
<evidence type="ECO:0000256" key="2">
    <source>
        <dbReference type="ARBA" id="ARBA00022741"/>
    </source>
</evidence>
<keyword evidence="1" id="KW-0808">Transferase</keyword>
<reference evidence="7" key="2">
    <citation type="submission" date="2025-09" db="UniProtKB">
        <authorList>
            <consortium name="Ensembl"/>
        </authorList>
    </citation>
    <scope>IDENTIFICATION</scope>
</reference>
<reference evidence="7" key="1">
    <citation type="submission" date="2025-08" db="UniProtKB">
        <authorList>
            <consortium name="Ensembl"/>
        </authorList>
    </citation>
    <scope>IDENTIFICATION</scope>
</reference>
<name>S4RDB0_PETMA</name>
<dbReference type="PANTHER" id="PTHR11042">
    <property type="entry name" value="EUKARYOTIC TRANSLATION INITIATION FACTOR 2-ALPHA KINASE EIF2-ALPHA KINASE -RELATED"/>
    <property type="match status" value="1"/>
</dbReference>
<dbReference type="InterPro" id="IPR011009">
    <property type="entry name" value="Kinase-like_dom_sf"/>
</dbReference>
<keyword evidence="4" id="KW-0067">ATP-binding</keyword>
<evidence type="ECO:0000256" key="5">
    <source>
        <dbReference type="SAM" id="MobiDB-lite"/>
    </source>
</evidence>
<keyword evidence="2" id="KW-0547">Nucleotide-binding</keyword>
<dbReference type="GO" id="GO:0005737">
    <property type="term" value="C:cytoplasm"/>
    <property type="evidence" value="ECO:0007669"/>
    <property type="project" value="TreeGrafter"/>
</dbReference>
<evidence type="ECO:0000256" key="1">
    <source>
        <dbReference type="ARBA" id="ARBA00022679"/>
    </source>
</evidence>